<dbReference type="InterPro" id="IPR050766">
    <property type="entry name" value="Bact_Lucif_Oxidored"/>
</dbReference>
<dbReference type="PANTHER" id="PTHR30137">
    <property type="entry name" value="LUCIFERASE-LIKE MONOOXYGENASE"/>
    <property type="match status" value="1"/>
</dbReference>
<comment type="caution">
    <text evidence="5">The sequence shown here is derived from an EMBL/GenBank/DDBJ whole genome shotgun (WGS) entry which is preliminary data.</text>
</comment>
<dbReference type="InterPro" id="IPR036661">
    <property type="entry name" value="Luciferase-like_sf"/>
</dbReference>
<gene>
    <name evidence="5" type="ORF">GKZ75_11240</name>
</gene>
<feature type="domain" description="Luciferase-like" evidence="4">
    <location>
        <begin position="1"/>
        <end position="296"/>
    </location>
</feature>
<dbReference type="Gene3D" id="3.20.20.30">
    <property type="entry name" value="Luciferase-like domain"/>
    <property type="match status" value="1"/>
</dbReference>
<sequence>MQLGIFTIGDVTMDPTTGKTPSEHERIKATVAIARKAEEVGMDVFATGQHHNPPFVAPANPPILMAHLAAQTEKIQLGTATTLITTTDPVRIAEDYSYVQHLADGRVDLTLGRGNTGPVYPWFGKDIRQGIPLAVENYQLLYRLWREQSVNYSGRFRTPLQGFTATPRPLDDVPPFVWHGSIRSPEIPEQAAFYGDGFFHNNIFWNKEHTERMVDFYRQRYEYYGHGSYDQAIVGLGGQVFMAKNSQDAIRTFRPYFDNAPVYGHGPSLEDFTEQTPLTVGSPQQVIERTLAFRQYAGDYQRQLFLVDHAGLPLKTVLEQMDILGEEVVPVLRKEFDGARPAHVPDAPTHESLVARHAAGKDPIPGGGPDSQAAKDRAQQAEAAQRDHENAK</sequence>
<keyword evidence="1" id="KW-0560">Oxidoreductase</keyword>
<evidence type="ECO:0000256" key="2">
    <source>
        <dbReference type="ARBA" id="ARBA00023033"/>
    </source>
</evidence>
<organism evidence="5 6">
    <name type="scientific">Kocuria marina subsp. indica</name>
    <dbReference type="NCBI Taxonomy" id="1049583"/>
    <lineage>
        <taxon>Bacteria</taxon>
        <taxon>Bacillati</taxon>
        <taxon>Actinomycetota</taxon>
        <taxon>Actinomycetes</taxon>
        <taxon>Micrococcales</taxon>
        <taxon>Micrococcaceae</taxon>
        <taxon>Kocuria</taxon>
    </lineage>
</organism>
<evidence type="ECO:0000256" key="1">
    <source>
        <dbReference type="ARBA" id="ARBA00023002"/>
    </source>
</evidence>
<dbReference type="InterPro" id="IPR011251">
    <property type="entry name" value="Luciferase-like_dom"/>
</dbReference>
<dbReference type="EMBL" id="WMHZ01000017">
    <property type="protein sequence ID" value="NDO78780.1"/>
    <property type="molecule type" value="Genomic_DNA"/>
</dbReference>
<dbReference type="AlphaFoldDB" id="A0A6N9R2K2"/>
<dbReference type="GO" id="GO:0004497">
    <property type="term" value="F:monooxygenase activity"/>
    <property type="evidence" value="ECO:0007669"/>
    <property type="project" value="UniProtKB-KW"/>
</dbReference>
<dbReference type="PANTHER" id="PTHR30137:SF8">
    <property type="entry name" value="BLR5498 PROTEIN"/>
    <property type="match status" value="1"/>
</dbReference>
<dbReference type="Proteomes" id="UP000471026">
    <property type="component" value="Unassembled WGS sequence"/>
</dbReference>
<evidence type="ECO:0000313" key="6">
    <source>
        <dbReference type="Proteomes" id="UP000471026"/>
    </source>
</evidence>
<dbReference type="Pfam" id="PF00296">
    <property type="entry name" value="Bac_luciferase"/>
    <property type="match status" value="1"/>
</dbReference>
<accession>A0A6N9R2K2</accession>
<keyword evidence="2" id="KW-0503">Monooxygenase</keyword>
<feature type="region of interest" description="Disordered" evidence="3">
    <location>
        <begin position="340"/>
        <end position="392"/>
    </location>
</feature>
<evidence type="ECO:0000256" key="3">
    <source>
        <dbReference type="SAM" id="MobiDB-lite"/>
    </source>
</evidence>
<dbReference type="GO" id="GO:0005829">
    <property type="term" value="C:cytosol"/>
    <property type="evidence" value="ECO:0007669"/>
    <property type="project" value="TreeGrafter"/>
</dbReference>
<dbReference type="InterPro" id="IPR023934">
    <property type="entry name" value="LLM_FMN-dep_put"/>
</dbReference>
<dbReference type="RefSeq" id="WP_162230090.1">
    <property type="nucleotide sequence ID" value="NZ_WMHZ01000017.1"/>
</dbReference>
<dbReference type="NCBIfam" id="TIGR04036">
    <property type="entry name" value="LLM_CE1758_fam"/>
    <property type="match status" value="1"/>
</dbReference>
<reference evidence="5 6" key="1">
    <citation type="submission" date="2019-11" db="EMBL/GenBank/DDBJ databases">
        <title>Draft genome sequence of Kocuria indica DP-K7, a methyl red degrading Actinobacterium.</title>
        <authorList>
            <person name="Kumaran S."/>
            <person name="Tischler D."/>
            <person name="Ngo A.C.R."/>
            <person name="Schultes F."/>
        </authorList>
    </citation>
    <scope>NUCLEOTIDE SEQUENCE [LARGE SCALE GENOMIC DNA]</scope>
    <source>
        <strain evidence="5 6">DP-K7</strain>
    </source>
</reference>
<evidence type="ECO:0000259" key="4">
    <source>
        <dbReference type="Pfam" id="PF00296"/>
    </source>
</evidence>
<evidence type="ECO:0000313" key="5">
    <source>
        <dbReference type="EMBL" id="NDO78780.1"/>
    </source>
</evidence>
<dbReference type="GO" id="GO:0016705">
    <property type="term" value="F:oxidoreductase activity, acting on paired donors, with incorporation or reduction of molecular oxygen"/>
    <property type="evidence" value="ECO:0007669"/>
    <property type="project" value="InterPro"/>
</dbReference>
<protein>
    <submittedName>
        <fullName evidence="5">LLM class flavin-dependent oxidoreductase</fullName>
    </submittedName>
</protein>
<proteinExistence type="predicted"/>
<dbReference type="SUPFAM" id="SSF51679">
    <property type="entry name" value="Bacterial luciferase-like"/>
    <property type="match status" value="1"/>
</dbReference>
<name>A0A6N9R2K2_9MICC</name>
<feature type="compositionally biased region" description="Basic and acidic residues" evidence="3">
    <location>
        <begin position="373"/>
        <end position="392"/>
    </location>
</feature>